<accession>A0A0F7FRB0</accession>
<dbReference type="Proteomes" id="UP000034034">
    <property type="component" value="Chromosome"/>
</dbReference>
<feature type="compositionally biased region" description="Gly residues" evidence="1">
    <location>
        <begin position="106"/>
        <end position="116"/>
    </location>
</feature>
<name>A0A0F7FRB0_9ACTN</name>
<dbReference type="STRING" id="408015.SXIM_11780"/>
<feature type="compositionally biased region" description="Basic and acidic residues" evidence="1">
    <location>
        <begin position="62"/>
        <end position="89"/>
    </location>
</feature>
<evidence type="ECO:0008006" key="4">
    <source>
        <dbReference type="Google" id="ProtNLM"/>
    </source>
</evidence>
<evidence type="ECO:0000313" key="2">
    <source>
        <dbReference type="EMBL" id="AKG42562.1"/>
    </source>
</evidence>
<organism evidence="2 3">
    <name type="scientific">Streptomyces xiamenensis</name>
    <dbReference type="NCBI Taxonomy" id="408015"/>
    <lineage>
        <taxon>Bacteria</taxon>
        <taxon>Bacillati</taxon>
        <taxon>Actinomycetota</taxon>
        <taxon>Actinomycetes</taxon>
        <taxon>Kitasatosporales</taxon>
        <taxon>Streptomycetaceae</taxon>
        <taxon>Streptomyces</taxon>
    </lineage>
</organism>
<keyword evidence="3" id="KW-1185">Reference proteome</keyword>
<dbReference type="KEGG" id="sxi:SXIM_11780"/>
<dbReference type="EMBL" id="CP009922">
    <property type="protein sequence ID" value="AKG42562.1"/>
    <property type="molecule type" value="Genomic_DNA"/>
</dbReference>
<evidence type="ECO:0000313" key="3">
    <source>
        <dbReference type="Proteomes" id="UP000034034"/>
    </source>
</evidence>
<proteinExistence type="predicted"/>
<feature type="compositionally biased region" description="Gly residues" evidence="1">
    <location>
        <begin position="34"/>
        <end position="46"/>
    </location>
</feature>
<sequence>MMMWLRRYRLLFALGLLATLAGLLVLNQCSARSGGGQVTVGAGQPGATGPAGAPGADGTADGEGREAGGGAGEREGEGAADPDPDRDTDPDADPDADPGAAPQGSPAGGSASGGGLTAEQRAFVTELSGSPDVPAGTDPAAVLEIGTEACERLGYLDRHATGEEITGALRDGEIPQAETAIENLCPEYGDLLDQARGE</sequence>
<protein>
    <recommendedName>
        <fullName evidence="4">DUF732 domain-containing protein</fullName>
    </recommendedName>
</protein>
<dbReference type="PATRIC" id="fig|408015.6.peg.1209"/>
<reference evidence="2" key="1">
    <citation type="submission" date="2019-08" db="EMBL/GenBank/DDBJ databases">
        <title>Complete genome sequence of a mangrove-derived Streptomyces xiamenensis.</title>
        <authorList>
            <person name="Xu J."/>
        </authorList>
    </citation>
    <scope>NUCLEOTIDE SEQUENCE</scope>
    <source>
        <strain evidence="2">318</strain>
    </source>
</reference>
<feature type="compositionally biased region" description="Low complexity" evidence="1">
    <location>
        <begin position="47"/>
        <end position="59"/>
    </location>
</feature>
<dbReference type="HOGENOM" id="CLU_1377490_0_0_11"/>
<gene>
    <name evidence="2" type="ORF">SXIM_11780</name>
</gene>
<feature type="region of interest" description="Disordered" evidence="1">
    <location>
        <begin position="34"/>
        <end position="121"/>
    </location>
</feature>
<evidence type="ECO:0000256" key="1">
    <source>
        <dbReference type="SAM" id="MobiDB-lite"/>
    </source>
</evidence>
<dbReference type="RefSeq" id="WP_148236070.1">
    <property type="nucleotide sequence ID" value="NZ_CP009922.3"/>
</dbReference>
<dbReference type="AlphaFoldDB" id="A0A0F7FRB0"/>